<dbReference type="SMART" id="SM01058">
    <property type="entry name" value="CarD_TRCF"/>
    <property type="match status" value="1"/>
</dbReference>
<organism evidence="16 17">
    <name type="scientific">Gracilinema caldarium (strain ATCC 51460 / DSM 7334 / H1)</name>
    <name type="common">Treponema caldarium</name>
    <dbReference type="NCBI Taxonomy" id="744872"/>
    <lineage>
        <taxon>Bacteria</taxon>
        <taxon>Pseudomonadati</taxon>
        <taxon>Spirochaetota</taxon>
        <taxon>Spirochaetia</taxon>
        <taxon>Spirochaetales</taxon>
        <taxon>Breznakiellaceae</taxon>
        <taxon>Gracilinema</taxon>
    </lineage>
</organism>
<dbReference type="Gene3D" id="3.30.2060.10">
    <property type="entry name" value="Penicillin-binding protein 1b domain"/>
    <property type="match status" value="1"/>
</dbReference>
<dbReference type="Gene3D" id="3.40.50.11180">
    <property type="match status" value="1"/>
</dbReference>
<comment type="similarity">
    <text evidence="10 13">In the N-terminal section; belongs to the UvrB family.</text>
</comment>
<feature type="domain" description="Helicase ATP-binding" evidence="14">
    <location>
        <begin position="607"/>
        <end position="768"/>
    </location>
</feature>
<evidence type="ECO:0000259" key="14">
    <source>
        <dbReference type="PROSITE" id="PS51192"/>
    </source>
</evidence>
<dbReference type="PROSITE" id="PS51194">
    <property type="entry name" value="HELICASE_CTER"/>
    <property type="match status" value="1"/>
</dbReference>
<dbReference type="EC" id="3.6.4.-" evidence="13"/>
<dbReference type="SMART" id="SM00490">
    <property type="entry name" value="HELICc"/>
    <property type="match status" value="1"/>
</dbReference>
<name>F8F0Q4_GRAC1</name>
<evidence type="ECO:0000256" key="13">
    <source>
        <dbReference type="HAMAP-Rule" id="MF_00969"/>
    </source>
</evidence>
<dbReference type="SUPFAM" id="SSF141259">
    <property type="entry name" value="CarD-like"/>
    <property type="match status" value="1"/>
</dbReference>
<dbReference type="Proteomes" id="UP000000503">
    <property type="component" value="Chromosome"/>
</dbReference>
<dbReference type="GO" id="GO:0005737">
    <property type="term" value="C:cytoplasm"/>
    <property type="evidence" value="ECO:0007669"/>
    <property type="project" value="UniProtKB-SubCell"/>
</dbReference>
<dbReference type="Gene3D" id="2.40.10.170">
    <property type="match status" value="1"/>
</dbReference>
<keyword evidence="5 13" id="KW-0378">Hydrolase</keyword>
<evidence type="ECO:0000256" key="11">
    <source>
        <dbReference type="ARBA" id="ARBA00061399"/>
    </source>
</evidence>
<dbReference type="SMART" id="SM00487">
    <property type="entry name" value="DEXDc"/>
    <property type="match status" value="1"/>
</dbReference>
<dbReference type="HAMAP" id="MF_00969">
    <property type="entry name" value="TRCF"/>
    <property type="match status" value="1"/>
</dbReference>
<dbReference type="InterPro" id="IPR041471">
    <property type="entry name" value="UvrB_inter"/>
</dbReference>
<feature type="domain" description="Helicase C-terminal" evidence="15">
    <location>
        <begin position="777"/>
        <end position="943"/>
    </location>
</feature>
<dbReference type="Gene3D" id="3.40.50.300">
    <property type="entry name" value="P-loop containing nucleotide triphosphate hydrolases"/>
    <property type="match status" value="2"/>
</dbReference>
<evidence type="ECO:0000256" key="9">
    <source>
        <dbReference type="ARBA" id="ARBA00023204"/>
    </source>
</evidence>
<dbReference type="GO" id="GO:0016787">
    <property type="term" value="F:hydrolase activity"/>
    <property type="evidence" value="ECO:0007669"/>
    <property type="project" value="UniProtKB-KW"/>
</dbReference>
<dbReference type="PANTHER" id="PTHR47964">
    <property type="entry name" value="ATP-DEPENDENT DNA HELICASE HOMOLOG RECG, CHLOROPLASTIC"/>
    <property type="match status" value="1"/>
</dbReference>
<evidence type="ECO:0000256" key="12">
    <source>
        <dbReference type="ARBA" id="ARBA00070128"/>
    </source>
</evidence>
<dbReference type="HOGENOM" id="CLU_005122_1_3_12"/>
<dbReference type="GO" id="GO:0003684">
    <property type="term" value="F:damaged DNA binding"/>
    <property type="evidence" value="ECO:0007669"/>
    <property type="project" value="InterPro"/>
</dbReference>
<dbReference type="SUPFAM" id="SSF143517">
    <property type="entry name" value="TRCF domain-like"/>
    <property type="match status" value="1"/>
</dbReference>
<evidence type="ECO:0000256" key="7">
    <source>
        <dbReference type="ARBA" id="ARBA00022840"/>
    </source>
</evidence>
<proteinExistence type="inferred from homology"/>
<dbReference type="Gene3D" id="3.90.1150.50">
    <property type="entry name" value="Transcription-repair-coupling factor, D7 domain"/>
    <property type="match status" value="1"/>
</dbReference>
<dbReference type="InterPro" id="IPR027417">
    <property type="entry name" value="P-loop_NTPase"/>
</dbReference>
<dbReference type="GO" id="GO:0000716">
    <property type="term" value="P:transcription-coupled nucleotide-excision repair, DNA damage recognition"/>
    <property type="evidence" value="ECO:0007669"/>
    <property type="project" value="UniProtKB-UniRule"/>
</dbReference>
<sequence>MNTLLFPALQNRIRKSQALQDVIAAFAGNRFPLELEGADGSFASILIAELASKAPGPILVVCPTEQEAEDVASDLAAAGQKPDLFPWWGTIPYRDLAPASATFGERSRILSLLCSNSLPLLVCSERAFLTPLPSAAYIASHLQTLRQGQKIDTVQLAETLTSYGYTRVPKVQVHGEFALRGEVLDIFMAGDTDAYRILFDFDKIESIKRFNPEDQSGLERVGQVVLRPLKEVLWTPERIETLQHNLLELDEFKDAKLDFLDVLAARKTFSGEELFYSLAFEKAATILDYLPESATVVFVDKERLENAQESLEREYEGLYRKARRERPVPAPSRILLTFKNLAQWAGRRVSFQTIKGSGEADATRLRLACDPPRSFFGNITYLKEEFANLSKEGWQIVVTAESESQALRLEELLKDLHVSVIVLPLATGFALPDIKLMVVQENEIFGRRKRIPRSLKHARSAAIDTFVELNPGDYVVHVNYGIGLFKGIERIKALGHERDYIKLEYADEEYVFVPIEQVNLVQRYIGNEGNAPRLDKLGSKSWENRKNRVKKSVEDIAQRLIDLYSKRKAVQGYAFPKDTEWQTAFEAAFPYEETEDQLRCVEEIKRDMESPFPMDRLVCGDVGYGKTEVAVRACFKAVMGGKQVAFLAPTTILAEQHYENFQERFAQFPVRLGMLSRFVDRAEARKTLEAVKKGEIDILVGTHRIIQKDVVFKDLGLLVIDEEQRFGVKDKERLKELKTNIDCLTLSATPIPRTLHMSLLKIRDMSLLTTPPYNRHPVETTIDEFNEDRIAAAIRREVERGGQVFYLHNRVESLDEVRRMLERIVPEMLIDIAHGQMDPHELEDVMHRFIHGGFHVLVSTTIIENGIDIPNVNTIIIDRADMYGVSQLYQLRGRVGRSDRVAYAYLFYPKDKALSELAMKRLQVISDFTELGSGFKIAMKDMEIRGAGNLLGREQSGDIYSVGFDMYLRLLDEAVQRLQDANYEVENETYLELEYSGFIPDSYIDSAQEKMEVYKKIAAIQSRDELEQVYAELLDRFGPLPDVVQSLLSLAEIRIICKDLSIASLKERGGMVRIEFAKVSRVKVDRLIRLMKESAGKVKLDPKQPNVLILQTGAIGLHEKSEFIREKLAALVE</sequence>
<reference evidence="17" key="1">
    <citation type="journal article" date="2013" name="Stand. Genomic Sci.">
        <title>Genome sequence of the thermophilic fresh-water bacterium Spirochaeta caldaria type strain (H1(T)), reclassification of Spirochaeta caldaria, Spirochaeta stenostrepta, and Spirochaeta zuelzerae in the genus Treponema as Treponema caldaria comb. nov., Treponema stenostrepta comb. nov., and Treponema zuelzerae comb. nov., and emendation of the genus Treponema.</title>
        <authorList>
            <person name="Abt B."/>
            <person name="Goker M."/>
            <person name="Scheuner C."/>
            <person name="Han C."/>
            <person name="Lu M."/>
            <person name="Misra M."/>
            <person name="Lapidus A."/>
            <person name="Nolan M."/>
            <person name="Lucas S."/>
            <person name="Hammon N."/>
            <person name="Deshpande S."/>
            <person name="Cheng J.F."/>
            <person name="Tapia R."/>
            <person name="Goodwin L.A."/>
            <person name="Pitluck S."/>
            <person name="Liolios K."/>
            <person name="Pagani I."/>
            <person name="Ivanova N."/>
            <person name="Mavromatis K."/>
            <person name="Mikhailova N."/>
            <person name="Huntemann M."/>
            <person name="Pati A."/>
            <person name="Chen A."/>
            <person name="Palaniappan K."/>
            <person name="Land M."/>
            <person name="Hauser L."/>
            <person name="Jeffries C.D."/>
            <person name="Rohde M."/>
            <person name="Spring S."/>
            <person name="Gronow S."/>
            <person name="Detter J.C."/>
            <person name="Bristow J."/>
            <person name="Eisen J.A."/>
            <person name="Markowitz V."/>
            <person name="Hugenholtz P."/>
            <person name="Kyrpides N.C."/>
            <person name="Woyke T."/>
            <person name="Klenk H.P."/>
        </authorList>
    </citation>
    <scope>NUCLEOTIDE SEQUENCE</scope>
    <source>
        <strain evidence="17">ATCC 51460 / DSM 7334 / H1</strain>
    </source>
</reference>
<dbReference type="OrthoDB" id="9804325at2"/>
<evidence type="ECO:0000256" key="3">
    <source>
        <dbReference type="ARBA" id="ARBA00022741"/>
    </source>
</evidence>
<dbReference type="CDD" id="cd17991">
    <property type="entry name" value="DEXHc_TRCF"/>
    <property type="match status" value="1"/>
</dbReference>
<dbReference type="InterPro" id="IPR001650">
    <property type="entry name" value="Helicase_C-like"/>
</dbReference>
<dbReference type="SUPFAM" id="SSF52540">
    <property type="entry name" value="P-loop containing nucleoside triphosphate hydrolases"/>
    <property type="match status" value="4"/>
</dbReference>
<evidence type="ECO:0000256" key="4">
    <source>
        <dbReference type="ARBA" id="ARBA00022763"/>
    </source>
</evidence>
<evidence type="ECO:0000259" key="15">
    <source>
        <dbReference type="PROSITE" id="PS51194"/>
    </source>
</evidence>
<dbReference type="GO" id="GO:0006355">
    <property type="term" value="P:regulation of DNA-templated transcription"/>
    <property type="evidence" value="ECO:0007669"/>
    <property type="project" value="UniProtKB-UniRule"/>
</dbReference>
<evidence type="ECO:0000313" key="16">
    <source>
        <dbReference type="EMBL" id="AEJ19761.1"/>
    </source>
</evidence>
<keyword evidence="4 13" id="KW-0227">DNA damage</keyword>
<dbReference type="InterPro" id="IPR004576">
    <property type="entry name" value="Mfd"/>
</dbReference>
<protein>
    <recommendedName>
        <fullName evidence="12 13">Transcription-repair-coupling factor</fullName>
        <shortName evidence="13">TRCF</shortName>
        <ecNumber evidence="13">3.6.4.-</ecNumber>
    </recommendedName>
</protein>
<dbReference type="SMART" id="SM00982">
    <property type="entry name" value="TRCF"/>
    <property type="match status" value="1"/>
</dbReference>
<evidence type="ECO:0000256" key="10">
    <source>
        <dbReference type="ARBA" id="ARBA00061104"/>
    </source>
</evidence>
<dbReference type="InterPro" id="IPR005118">
    <property type="entry name" value="TRCF_C"/>
</dbReference>
<keyword evidence="6" id="KW-0347">Helicase</keyword>
<dbReference type="FunFam" id="3.40.50.300:FF:000546">
    <property type="entry name" value="Transcription-repair-coupling factor"/>
    <property type="match status" value="1"/>
</dbReference>
<keyword evidence="17" id="KW-1185">Reference proteome</keyword>
<keyword evidence="2 13" id="KW-0963">Cytoplasm</keyword>
<evidence type="ECO:0000256" key="5">
    <source>
        <dbReference type="ARBA" id="ARBA00022801"/>
    </source>
</evidence>
<dbReference type="RefSeq" id="WP_013969070.1">
    <property type="nucleotide sequence ID" value="NC_015732.1"/>
</dbReference>
<dbReference type="PROSITE" id="PS51192">
    <property type="entry name" value="HELICASE_ATP_BIND_1"/>
    <property type="match status" value="1"/>
</dbReference>
<dbReference type="Pfam" id="PF03461">
    <property type="entry name" value="TRCF"/>
    <property type="match status" value="1"/>
</dbReference>
<keyword evidence="8 13" id="KW-0238">DNA-binding</keyword>
<keyword evidence="9 13" id="KW-0234">DNA repair</keyword>
<dbReference type="STRING" id="744872.Spica_1618"/>
<dbReference type="Pfam" id="PF00271">
    <property type="entry name" value="Helicase_C"/>
    <property type="match status" value="1"/>
</dbReference>
<evidence type="ECO:0000256" key="8">
    <source>
        <dbReference type="ARBA" id="ARBA00023125"/>
    </source>
</evidence>
<dbReference type="PANTHER" id="PTHR47964:SF1">
    <property type="entry name" value="ATP-DEPENDENT DNA HELICASE HOMOLOG RECG, CHLOROPLASTIC"/>
    <property type="match status" value="1"/>
</dbReference>
<evidence type="ECO:0000256" key="6">
    <source>
        <dbReference type="ARBA" id="ARBA00022806"/>
    </source>
</evidence>
<dbReference type="InterPro" id="IPR036101">
    <property type="entry name" value="CarD-like/TRCF_RID_sf"/>
</dbReference>
<dbReference type="eggNOG" id="COG1197">
    <property type="taxonomic scope" value="Bacteria"/>
</dbReference>
<dbReference type="InterPro" id="IPR011545">
    <property type="entry name" value="DEAD/DEAH_box_helicase_dom"/>
</dbReference>
<comment type="similarity">
    <text evidence="11 13">In the C-terminal section; belongs to the helicase family. RecG subfamily.</text>
</comment>
<dbReference type="InterPro" id="IPR014001">
    <property type="entry name" value="Helicase_ATP-bd"/>
</dbReference>
<dbReference type="EMBL" id="CP002868">
    <property type="protein sequence ID" value="AEJ19761.1"/>
    <property type="molecule type" value="Genomic_DNA"/>
</dbReference>
<dbReference type="InterPro" id="IPR037235">
    <property type="entry name" value="TRCF-like_C_D7"/>
</dbReference>
<comment type="subcellular location">
    <subcellularLocation>
        <location evidence="1 13">Cytoplasm</location>
    </subcellularLocation>
</comment>
<dbReference type="Pfam" id="PF17757">
    <property type="entry name" value="UvrB_inter"/>
    <property type="match status" value="1"/>
</dbReference>
<accession>F8F0Q4</accession>
<keyword evidence="7 13" id="KW-0067">ATP-binding</keyword>
<dbReference type="NCBIfam" id="TIGR00580">
    <property type="entry name" value="mfd"/>
    <property type="match status" value="1"/>
</dbReference>
<keyword evidence="3 13" id="KW-0547">Nucleotide-binding</keyword>
<dbReference type="GO" id="GO:0005524">
    <property type="term" value="F:ATP binding"/>
    <property type="evidence" value="ECO:0007669"/>
    <property type="project" value="UniProtKB-UniRule"/>
</dbReference>
<dbReference type="KEGG" id="scd:Spica_1618"/>
<dbReference type="InterPro" id="IPR003711">
    <property type="entry name" value="CarD-like/TRCF_RID"/>
</dbReference>
<dbReference type="Pfam" id="PF02559">
    <property type="entry name" value="CarD_TRCF_RID"/>
    <property type="match status" value="1"/>
</dbReference>
<evidence type="ECO:0000256" key="1">
    <source>
        <dbReference type="ARBA" id="ARBA00004496"/>
    </source>
</evidence>
<dbReference type="AlphaFoldDB" id="F8F0Q4"/>
<comment type="function">
    <text evidence="13">Couples transcription and DNA repair by recognizing RNA polymerase (RNAP) stalled at DNA lesions. Mediates ATP-dependent release of RNAP and its truncated transcript from the DNA, and recruitment of nucleotide excision repair machinery to the damaged site.</text>
</comment>
<gene>
    <name evidence="13" type="primary">mfd</name>
    <name evidence="16" type="ordered locus">Spica_1618</name>
</gene>
<dbReference type="InterPro" id="IPR047112">
    <property type="entry name" value="RecG/Mfd"/>
</dbReference>
<evidence type="ECO:0000256" key="2">
    <source>
        <dbReference type="ARBA" id="ARBA00022490"/>
    </source>
</evidence>
<dbReference type="GO" id="GO:0003678">
    <property type="term" value="F:DNA helicase activity"/>
    <property type="evidence" value="ECO:0007669"/>
    <property type="project" value="TreeGrafter"/>
</dbReference>
<dbReference type="Pfam" id="PF00270">
    <property type="entry name" value="DEAD"/>
    <property type="match status" value="1"/>
</dbReference>
<evidence type="ECO:0000313" key="17">
    <source>
        <dbReference type="Proteomes" id="UP000000503"/>
    </source>
</evidence>